<keyword evidence="4" id="KW-0540">Nuclease</keyword>
<comment type="caution">
    <text evidence="4">The sequence shown here is derived from an EMBL/GenBank/DDBJ whole genome shotgun (WGS) entry which is preliminary data.</text>
</comment>
<name>A0A4Y9IHN5_9BACT</name>
<feature type="coiled-coil region" evidence="1">
    <location>
        <begin position="527"/>
        <end position="561"/>
    </location>
</feature>
<dbReference type="Pfam" id="PF13558">
    <property type="entry name" value="SbcC_Walker_B"/>
    <property type="match status" value="1"/>
</dbReference>
<dbReference type="GO" id="GO:0006302">
    <property type="term" value="P:double-strand break repair"/>
    <property type="evidence" value="ECO:0007669"/>
    <property type="project" value="InterPro"/>
</dbReference>
<dbReference type="InterPro" id="IPR027417">
    <property type="entry name" value="P-loop_NTPase"/>
</dbReference>
<organism evidence="4 5">
    <name type="scientific">Dysgonomonas mossii</name>
    <dbReference type="NCBI Taxonomy" id="163665"/>
    <lineage>
        <taxon>Bacteria</taxon>
        <taxon>Pseudomonadati</taxon>
        <taxon>Bacteroidota</taxon>
        <taxon>Bacteroidia</taxon>
        <taxon>Bacteroidales</taxon>
        <taxon>Dysgonomonadaceae</taxon>
        <taxon>Dysgonomonas</taxon>
    </lineage>
</organism>
<reference evidence="4 5" key="1">
    <citation type="submission" date="2019-03" db="EMBL/GenBank/DDBJ databases">
        <title>Diversity of the mouse oral microbiome.</title>
        <authorList>
            <person name="Joseph S."/>
            <person name="Aduse-Opoku J."/>
            <person name="Curtis M."/>
            <person name="Wade W."/>
            <person name="Hashim A."/>
        </authorList>
    </citation>
    <scope>NUCLEOTIDE SEQUENCE [LARGE SCALE GENOMIC DNA]</scope>
    <source>
        <strain evidence="4 5">P11</strain>
    </source>
</reference>
<feature type="region of interest" description="Disordered" evidence="2">
    <location>
        <begin position="707"/>
        <end position="728"/>
    </location>
</feature>
<dbReference type="Pfam" id="PF13476">
    <property type="entry name" value="AAA_23"/>
    <property type="match status" value="1"/>
</dbReference>
<gene>
    <name evidence="4" type="ORF">E4T88_17120</name>
</gene>
<sequence>MKILAIRGRNLASLEGEFDIDFTVEPLKSSGIFAITGQTGAGKSTILDALCLALFDNAPRLNKAESSVNVYDVEDKTITQKDSRNILRRGTSEGYAEVDFIALNGDKYRSRWMVRRARGKADGALQATSIKLNNLTKNNEEQGTKSNLLNRIVELIGLTFDQFTRAVLLAQGDFANFLKAKSSEKAELLEKLTGTEIYSKISVSIYQKTTGARTALDLILQRMNDIKLLTDEELGVLISEKKTKNEELKPFKIQTNQIERKLSWIKEDQQIKYELDLAEKELEIIQTAIREASSRYEYMDMIDKSLEIRDPYIEFINKNNGQKNILAEIENNESSLKSISEQLEKISKSLSETKKTQQESEIKYNSLKPDMNLAKELDLKIQVLIEKQAESKKELETYRKQLLNSDQTIANLKDSKEKTTKDKDQLEKWFSDNEAYKTIVSKIDLIENLINTAYSAQQQKRNASNSLNTNISMLATSQEQLKTLDAEAERLNNLLPTEIINLRHKLVDGEACPVCGSSHHPFKDNVEQSQKINEEELETNKQRVQNNIDKLKRQIEQTQKGITEFETYIKNFAEQYTNSYNNLKDNLNLLPDWEIKFNSAVLSKELSSFTSQWNENKERLDSSVLLLENVSARIITDEKAKNLILENISNKERSHRTEEEAYQKNIEQRKQLLDGKSVVEVEKYYTNLRESQSKLFEDLNTEKEKVDAQKSSLTGKIEQQKKDSEANEKEIDRLKIQIDEWLKDEKHQINAKILKDLISKSREWINQEKLYLTEIQNKRLTTEATLAERKKRGLKHQESEDKPLDEETKDSLSENINIISGLTENINKRLSEIEVTLLSHERGKEQFKTFEKELKEKSELYENWAKLNDLLGSANGNKFKTIAQGYTLDVLLSYANKHLEDLTQRYSLEKIPDTLALQVVDNDMLGEVRSVHSLSGGESFLISLALALGLSSLSSNRMKIESLFIDEGFGALDIDTLSIAMDALDNLQTQGRKIGVISHVEEMKERITTQIQVIKSANGRSSVRIVG</sequence>
<protein>
    <submittedName>
        <fullName evidence="4">ATP-dependent exonuclease</fullName>
    </submittedName>
</protein>
<dbReference type="PANTHER" id="PTHR32114">
    <property type="entry name" value="ABC TRANSPORTER ABCH.3"/>
    <property type="match status" value="1"/>
</dbReference>
<keyword evidence="4" id="KW-0269">Exonuclease</keyword>
<feature type="compositionally biased region" description="Basic and acidic residues" evidence="2">
    <location>
        <begin position="718"/>
        <end position="728"/>
    </location>
</feature>
<evidence type="ECO:0000256" key="1">
    <source>
        <dbReference type="SAM" id="Coils"/>
    </source>
</evidence>
<dbReference type="AlphaFoldDB" id="A0A4Y9IHN5"/>
<feature type="domain" description="Rad50/SbcC-type AAA" evidence="3">
    <location>
        <begin position="7"/>
        <end position="261"/>
    </location>
</feature>
<evidence type="ECO:0000259" key="3">
    <source>
        <dbReference type="Pfam" id="PF13476"/>
    </source>
</evidence>
<dbReference type="OrthoDB" id="9795626at2"/>
<dbReference type="GO" id="GO:0004527">
    <property type="term" value="F:exonuclease activity"/>
    <property type="evidence" value="ECO:0007669"/>
    <property type="project" value="UniProtKB-KW"/>
</dbReference>
<dbReference type="RefSeq" id="WP_135107525.1">
    <property type="nucleotide sequence ID" value="NZ_JADGKW010000013.1"/>
</dbReference>
<evidence type="ECO:0000313" key="4">
    <source>
        <dbReference type="EMBL" id="TFU86267.1"/>
    </source>
</evidence>
<evidence type="ECO:0000313" key="5">
    <source>
        <dbReference type="Proteomes" id="UP000298285"/>
    </source>
</evidence>
<evidence type="ECO:0000256" key="2">
    <source>
        <dbReference type="SAM" id="MobiDB-lite"/>
    </source>
</evidence>
<dbReference type="InterPro" id="IPR038729">
    <property type="entry name" value="Rad50/SbcC_AAA"/>
</dbReference>
<dbReference type="EMBL" id="SPPK01000013">
    <property type="protein sequence ID" value="TFU86267.1"/>
    <property type="molecule type" value="Genomic_DNA"/>
</dbReference>
<accession>A0A4Y9IHN5</accession>
<dbReference type="GO" id="GO:0016887">
    <property type="term" value="F:ATP hydrolysis activity"/>
    <property type="evidence" value="ECO:0007669"/>
    <property type="project" value="InterPro"/>
</dbReference>
<keyword evidence="4" id="KW-0378">Hydrolase</keyword>
<feature type="coiled-coil region" evidence="1">
    <location>
        <begin position="381"/>
        <end position="415"/>
    </location>
</feature>
<proteinExistence type="predicted"/>
<dbReference type="Proteomes" id="UP000298285">
    <property type="component" value="Unassembled WGS sequence"/>
</dbReference>
<dbReference type="PANTHER" id="PTHR32114:SF2">
    <property type="entry name" value="ABC TRANSPORTER ABCH.3"/>
    <property type="match status" value="1"/>
</dbReference>
<dbReference type="Gene3D" id="3.40.50.300">
    <property type="entry name" value="P-loop containing nucleotide triphosphate hydrolases"/>
    <property type="match status" value="2"/>
</dbReference>
<feature type="region of interest" description="Disordered" evidence="2">
    <location>
        <begin position="789"/>
        <end position="810"/>
    </location>
</feature>
<keyword evidence="1" id="KW-0175">Coiled coil</keyword>
<feature type="compositionally biased region" description="Basic and acidic residues" evidence="2">
    <location>
        <begin position="795"/>
        <end position="810"/>
    </location>
</feature>
<dbReference type="SUPFAM" id="SSF52540">
    <property type="entry name" value="P-loop containing nucleoside triphosphate hydrolases"/>
    <property type="match status" value="1"/>
</dbReference>